<feature type="transmembrane region" description="Helical" evidence="9">
    <location>
        <begin position="56"/>
        <end position="83"/>
    </location>
</feature>
<evidence type="ECO:0000256" key="3">
    <source>
        <dbReference type="ARBA" id="ARBA00022475"/>
    </source>
</evidence>
<keyword evidence="3" id="KW-1003">Cell membrane</keyword>
<dbReference type="GO" id="GO:0055085">
    <property type="term" value="P:transmembrane transport"/>
    <property type="evidence" value="ECO:0007669"/>
    <property type="project" value="InterPro"/>
</dbReference>
<evidence type="ECO:0000256" key="9">
    <source>
        <dbReference type="SAM" id="Phobius"/>
    </source>
</evidence>
<sequence length="141" mass="15422">MEGIKLLVDYGIIGVLVLMSTAAVAIAIERFSFIKRTRPEEYNTAKELEISLTRRFYIIASIGSNAPYIGLLGTVLGIIFTFYQMGEVGNIDTRSIMVGLSLALKATAAGLLVAIPCVSLYNALLRRVKEKLAAYESVKCR</sequence>
<dbReference type="GO" id="GO:0005886">
    <property type="term" value="C:plasma membrane"/>
    <property type="evidence" value="ECO:0007669"/>
    <property type="project" value="UniProtKB-SubCell"/>
</dbReference>
<keyword evidence="4 9" id="KW-0812">Transmembrane</keyword>
<feature type="domain" description="MotA/TolQ/ExbB proton channel" evidence="10">
    <location>
        <begin position="40"/>
        <end position="136"/>
    </location>
</feature>
<evidence type="ECO:0000256" key="1">
    <source>
        <dbReference type="ARBA" id="ARBA00004651"/>
    </source>
</evidence>
<evidence type="ECO:0000259" key="10">
    <source>
        <dbReference type="Pfam" id="PF01618"/>
    </source>
</evidence>
<dbReference type="GO" id="GO:0017038">
    <property type="term" value="P:protein import"/>
    <property type="evidence" value="ECO:0007669"/>
    <property type="project" value="TreeGrafter"/>
</dbReference>
<keyword evidence="2 8" id="KW-0813">Transport</keyword>
<evidence type="ECO:0000256" key="8">
    <source>
        <dbReference type="RuleBase" id="RU004057"/>
    </source>
</evidence>
<dbReference type="PANTHER" id="PTHR30625:SF15">
    <property type="entry name" value="BIOPOLYMER TRANSPORT PROTEIN EXBB"/>
    <property type="match status" value="1"/>
</dbReference>
<evidence type="ECO:0000256" key="5">
    <source>
        <dbReference type="ARBA" id="ARBA00022927"/>
    </source>
</evidence>
<organism evidence="11 12">
    <name type="scientific">Candidatus Nitrobium versatile</name>
    <dbReference type="NCBI Taxonomy" id="2884831"/>
    <lineage>
        <taxon>Bacteria</taxon>
        <taxon>Pseudomonadati</taxon>
        <taxon>Nitrospirota</taxon>
        <taxon>Nitrospiria</taxon>
        <taxon>Nitrospirales</taxon>
        <taxon>Nitrospiraceae</taxon>
        <taxon>Candidatus Nitrobium</taxon>
    </lineage>
</organism>
<protein>
    <submittedName>
        <fullName evidence="11">TonB-system energizer ExbB</fullName>
    </submittedName>
</protein>
<dbReference type="InterPro" id="IPR014172">
    <property type="entry name" value="TonB_ExbB_2"/>
</dbReference>
<keyword evidence="7 9" id="KW-0472">Membrane</keyword>
<proteinExistence type="inferred from homology"/>
<keyword evidence="5 8" id="KW-0653">Protein transport</keyword>
<feature type="transmembrane region" description="Helical" evidence="9">
    <location>
        <begin position="6"/>
        <end position="28"/>
    </location>
</feature>
<evidence type="ECO:0000313" key="12">
    <source>
        <dbReference type="Proteomes" id="UP000705867"/>
    </source>
</evidence>
<accession>A0A953M2M7</accession>
<reference evidence="11" key="2">
    <citation type="submission" date="2021-08" db="EMBL/GenBank/DDBJ databases">
        <authorList>
            <person name="Dalcin Martins P."/>
        </authorList>
    </citation>
    <scope>NUCLEOTIDE SEQUENCE</scope>
    <source>
        <strain evidence="11">MAG_39</strain>
    </source>
</reference>
<dbReference type="NCBIfam" id="TIGR02805">
    <property type="entry name" value="exbB2"/>
    <property type="match status" value="1"/>
</dbReference>
<dbReference type="Proteomes" id="UP000705867">
    <property type="component" value="Unassembled WGS sequence"/>
</dbReference>
<evidence type="ECO:0000313" key="11">
    <source>
        <dbReference type="EMBL" id="MBZ0157830.1"/>
    </source>
</evidence>
<dbReference type="EMBL" id="JAIOIV010000130">
    <property type="protein sequence ID" value="MBZ0157830.1"/>
    <property type="molecule type" value="Genomic_DNA"/>
</dbReference>
<evidence type="ECO:0000256" key="2">
    <source>
        <dbReference type="ARBA" id="ARBA00022448"/>
    </source>
</evidence>
<evidence type="ECO:0000256" key="6">
    <source>
        <dbReference type="ARBA" id="ARBA00022989"/>
    </source>
</evidence>
<keyword evidence="6 9" id="KW-1133">Transmembrane helix</keyword>
<reference evidence="11" key="1">
    <citation type="journal article" date="2021" name="bioRxiv">
        <title>Unraveling nitrogen, sulfur and carbon metabolic pathways and microbial community transcriptional responses to substrate deprivation and toxicity stresses in a bioreactor mimicking anoxic brackish coastal sediment conditions.</title>
        <authorList>
            <person name="Martins P.D."/>
            <person name="Echeveste M.J."/>
            <person name="Arshad A."/>
            <person name="Kurth J."/>
            <person name="Ouboter H."/>
            <person name="Jetten M.S.M."/>
            <person name="Welte C.U."/>
        </authorList>
    </citation>
    <scope>NUCLEOTIDE SEQUENCE</scope>
    <source>
        <strain evidence="11">MAG_39</strain>
    </source>
</reference>
<dbReference type="Pfam" id="PF01618">
    <property type="entry name" value="MotA_ExbB"/>
    <property type="match status" value="1"/>
</dbReference>
<dbReference type="InterPro" id="IPR002898">
    <property type="entry name" value="MotA_ExbB_proton_chnl"/>
</dbReference>
<dbReference type="PANTHER" id="PTHR30625">
    <property type="entry name" value="PROTEIN TOLQ"/>
    <property type="match status" value="1"/>
</dbReference>
<name>A0A953M2M7_9BACT</name>
<comment type="caution">
    <text evidence="11">The sequence shown here is derived from an EMBL/GenBank/DDBJ whole genome shotgun (WGS) entry which is preliminary data.</text>
</comment>
<comment type="subcellular location">
    <subcellularLocation>
        <location evidence="1">Cell membrane</location>
        <topology evidence="1">Multi-pass membrane protein</topology>
    </subcellularLocation>
    <subcellularLocation>
        <location evidence="8">Membrane</location>
        <topology evidence="8">Multi-pass membrane protein</topology>
    </subcellularLocation>
</comment>
<dbReference type="InterPro" id="IPR050790">
    <property type="entry name" value="ExbB/TolQ_transport"/>
</dbReference>
<comment type="similarity">
    <text evidence="8">Belongs to the exbB/tolQ family.</text>
</comment>
<evidence type="ECO:0000256" key="4">
    <source>
        <dbReference type="ARBA" id="ARBA00022692"/>
    </source>
</evidence>
<feature type="transmembrane region" description="Helical" evidence="9">
    <location>
        <begin position="95"/>
        <end position="121"/>
    </location>
</feature>
<evidence type="ECO:0000256" key="7">
    <source>
        <dbReference type="ARBA" id="ARBA00023136"/>
    </source>
</evidence>
<dbReference type="AlphaFoldDB" id="A0A953M2M7"/>
<gene>
    <name evidence="11" type="primary">exbB</name>
    <name evidence="11" type="ORF">K8I29_16665</name>
</gene>